<reference evidence="15" key="1">
    <citation type="submission" date="2009-12" db="EMBL/GenBank/DDBJ databases">
        <authorList>
            <person name="Weinstock G."/>
            <person name="Sodergren E."/>
            <person name="Clifton S."/>
            <person name="Fulton L."/>
            <person name="Fulton B."/>
            <person name="Courtney L."/>
            <person name="Fronick C."/>
            <person name="Harrison M."/>
            <person name="Strong C."/>
            <person name="Farmer C."/>
            <person name="Delahaunty K."/>
            <person name="Markovic C."/>
            <person name="Hall O."/>
            <person name="Minx P."/>
            <person name="Tomlinson C."/>
            <person name="Mitreva M."/>
            <person name="Nelson J."/>
            <person name="Hou S."/>
            <person name="Wollam A."/>
            <person name="Pepin K.H."/>
            <person name="Johnson M."/>
            <person name="Bhonagiri V."/>
            <person name="Nash W.E."/>
            <person name="Warren W."/>
            <person name="Chinwalla A."/>
            <person name="Mardis E.R."/>
            <person name="Wilson R.K."/>
        </authorList>
    </citation>
    <scope>NUCLEOTIDE SEQUENCE [LARGE SCALE GENOMIC DNA]</scope>
    <source>
        <strain evidence="15">DSM 15176</strain>
    </source>
</reference>
<feature type="transmembrane region" description="Helical" evidence="12">
    <location>
        <begin position="178"/>
        <end position="200"/>
    </location>
</feature>
<protein>
    <submittedName>
        <fullName evidence="15">Phosphotransferase system, EIIB</fullName>
    </submittedName>
</protein>
<dbReference type="SUPFAM" id="SSF55604">
    <property type="entry name" value="Glucose permease domain IIB"/>
    <property type="match status" value="1"/>
</dbReference>
<feature type="transmembrane region" description="Helical" evidence="12">
    <location>
        <begin position="426"/>
        <end position="447"/>
    </location>
</feature>
<dbReference type="GO" id="GO:0016301">
    <property type="term" value="F:kinase activity"/>
    <property type="evidence" value="ECO:0007669"/>
    <property type="project" value="UniProtKB-KW"/>
</dbReference>
<evidence type="ECO:0000313" key="16">
    <source>
        <dbReference type="Proteomes" id="UP000003438"/>
    </source>
</evidence>
<dbReference type="HOGENOM" id="CLU_012312_2_0_9"/>
<dbReference type="AlphaFoldDB" id="D1PR00"/>
<dbReference type="InterPro" id="IPR018113">
    <property type="entry name" value="PTrfase_EIIB_Cys"/>
</dbReference>
<dbReference type="GO" id="GO:0009401">
    <property type="term" value="P:phosphoenolpyruvate-dependent sugar phosphotransferase system"/>
    <property type="evidence" value="ECO:0007669"/>
    <property type="project" value="UniProtKB-KW"/>
</dbReference>
<evidence type="ECO:0000256" key="2">
    <source>
        <dbReference type="ARBA" id="ARBA00022448"/>
    </source>
</evidence>
<feature type="domain" description="PTS EIIB type-1" evidence="13">
    <location>
        <begin position="1"/>
        <end position="81"/>
    </location>
</feature>
<evidence type="ECO:0000256" key="1">
    <source>
        <dbReference type="ARBA" id="ARBA00004651"/>
    </source>
</evidence>
<evidence type="ECO:0000256" key="11">
    <source>
        <dbReference type="PROSITE-ProRule" id="PRU00421"/>
    </source>
</evidence>
<evidence type="ECO:0000256" key="6">
    <source>
        <dbReference type="ARBA" id="ARBA00022683"/>
    </source>
</evidence>
<gene>
    <name evidence="15" type="ORF">SUBVAR_06827</name>
</gene>
<evidence type="ECO:0000256" key="4">
    <source>
        <dbReference type="ARBA" id="ARBA00022597"/>
    </source>
</evidence>
<keyword evidence="9 12" id="KW-1133">Transmembrane helix</keyword>
<feature type="transmembrane region" description="Helical" evidence="12">
    <location>
        <begin position="360"/>
        <end position="379"/>
    </location>
</feature>
<dbReference type="eggNOG" id="COG1264">
    <property type="taxonomic scope" value="Bacteria"/>
</dbReference>
<dbReference type="STRING" id="411471.SUBVAR_06827"/>
<sequence>MAADIVQLVGGTGNIQSVSHCMTRLRFVLKAEDKADTAAIKKIKGVLGVVSAGGQYMVVLGKNLPPVFEAVQKQFNLTEGKNTDENLDKDLVPEKKPLTVKSAAMAVLGYVSASVSPMITGLVAGGMLKVLLLIITLIDAGFSETTTYTLLSGVADACFYFMPIFVAYGAAKKLGSTPIYAMLCAASLLHGNYTSLVAAGEPVTLLGLPVRLMSYSSSLLPALLLTLCACYLEKFFNKIIPGIFKSLLVGLCTVTVTMIAGYVVLAPIGGYIGNYLAIVFGFLGDTVGPIAIAVLAACLPWLVMCGMHLALVPFMTQALTNPGYDAVFRPAFILHNMVEGGACIGVALRAKSAEFRSEALGIAFGCIVAGVTEPAIYGINLPRKSPMIGVMAGGAAGGIVAGLLGARVYVMGCSTILALPIFQQTILAAAVAVVVAIVVSAVVTFILNPEKNSENA</sequence>
<dbReference type="GO" id="GO:0008982">
    <property type="term" value="F:protein-N(PI)-phosphohistidine-sugar phosphotransferase activity"/>
    <property type="evidence" value="ECO:0007669"/>
    <property type="project" value="InterPro"/>
</dbReference>
<evidence type="ECO:0000256" key="10">
    <source>
        <dbReference type="ARBA" id="ARBA00023136"/>
    </source>
</evidence>
<evidence type="ECO:0000256" key="7">
    <source>
        <dbReference type="ARBA" id="ARBA00022692"/>
    </source>
</evidence>
<dbReference type="InterPro" id="IPR050558">
    <property type="entry name" value="PTS_Sugar-Specific_Components"/>
</dbReference>
<feature type="transmembrane region" description="Helical" evidence="12">
    <location>
        <begin position="150"/>
        <end position="171"/>
    </location>
</feature>
<proteinExistence type="predicted"/>
<keyword evidence="10 12" id="KW-0472">Membrane</keyword>
<name>D1PR00_9FIRM</name>
<dbReference type="Pfam" id="PF00367">
    <property type="entry name" value="PTS_EIIB"/>
    <property type="match status" value="1"/>
</dbReference>
<dbReference type="InterPro" id="IPR003352">
    <property type="entry name" value="PTS_EIIC"/>
</dbReference>
<evidence type="ECO:0000256" key="3">
    <source>
        <dbReference type="ARBA" id="ARBA00022475"/>
    </source>
</evidence>
<dbReference type="GO" id="GO:0090589">
    <property type="term" value="F:protein-phosphocysteine-trehalose phosphotransferase system transporter activity"/>
    <property type="evidence" value="ECO:0007669"/>
    <property type="project" value="TreeGrafter"/>
</dbReference>
<dbReference type="InterPro" id="IPR001996">
    <property type="entry name" value="PTS_IIB_1"/>
</dbReference>
<feature type="transmembrane region" description="Helical" evidence="12">
    <location>
        <begin position="105"/>
        <end position="138"/>
    </location>
</feature>
<dbReference type="OrthoDB" id="92465at2"/>
<evidence type="ECO:0000256" key="5">
    <source>
        <dbReference type="ARBA" id="ARBA00022679"/>
    </source>
</evidence>
<keyword evidence="16" id="KW-1185">Reference proteome</keyword>
<keyword evidence="7 12" id="KW-0812">Transmembrane</keyword>
<keyword evidence="2" id="KW-0813">Transport</keyword>
<dbReference type="GO" id="GO:0005886">
    <property type="term" value="C:plasma membrane"/>
    <property type="evidence" value="ECO:0007669"/>
    <property type="project" value="UniProtKB-SubCell"/>
</dbReference>
<feature type="active site" description="Phosphocysteine intermediate; for EIIB activity" evidence="11">
    <location>
        <position position="21"/>
    </location>
</feature>
<evidence type="ECO:0000259" key="13">
    <source>
        <dbReference type="PROSITE" id="PS51098"/>
    </source>
</evidence>
<feature type="transmembrane region" description="Helical" evidence="12">
    <location>
        <begin position="327"/>
        <end position="348"/>
    </location>
</feature>
<feature type="transmembrane region" description="Helical" evidence="12">
    <location>
        <begin position="212"/>
        <end position="232"/>
    </location>
</feature>
<comment type="caution">
    <text evidence="15">The sequence shown here is derived from an EMBL/GenBank/DDBJ whole genome shotgun (WGS) entry which is preliminary data.</text>
</comment>
<dbReference type="Pfam" id="PF02378">
    <property type="entry name" value="PTS_EIIC"/>
    <property type="match status" value="1"/>
</dbReference>
<dbReference type="Proteomes" id="UP000003438">
    <property type="component" value="Unassembled WGS sequence"/>
</dbReference>
<keyword evidence="5" id="KW-0808">Transferase</keyword>
<dbReference type="CDD" id="cd00212">
    <property type="entry name" value="PTS_IIB_glc"/>
    <property type="match status" value="1"/>
</dbReference>
<feature type="transmembrane region" description="Helical" evidence="12">
    <location>
        <begin position="290"/>
        <end position="315"/>
    </location>
</feature>
<evidence type="ECO:0000259" key="14">
    <source>
        <dbReference type="PROSITE" id="PS51103"/>
    </source>
</evidence>
<feature type="transmembrane region" description="Helical" evidence="12">
    <location>
        <begin position="239"/>
        <end position="259"/>
    </location>
</feature>
<dbReference type="PROSITE" id="PS51098">
    <property type="entry name" value="PTS_EIIB_TYPE_1"/>
    <property type="match status" value="1"/>
</dbReference>
<feature type="domain" description="PTS EIIC type-1" evidence="14">
    <location>
        <begin position="113"/>
        <end position="456"/>
    </location>
</feature>
<keyword evidence="3" id="KW-1003">Cell membrane</keyword>
<evidence type="ECO:0000256" key="8">
    <source>
        <dbReference type="ARBA" id="ARBA00022777"/>
    </source>
</evidence>
<dbReference type="eggNOG" id="COG1263">
    <property type="taxonomic scope" value="Bacteria"/>
</dbReference>
<organism evidence="15 16">
    <name type="scientific">Subdoligranulum variabile DSM 15176</name>
    <dbReference type="NCBI Taxonomy" id="411471"/>
    <lineage>
        <taxon>Bacteria</taxon>
        <taxon>Bacillati</taxon>
        <taxon>Bacillota</taxon>
        <taxon>Clostridia</taxon>
        <taxon>Eubacteriales</taxon>
        <taxon>Oscillospiraceae</taxon>
        <taxon>Subdoligranulum</taxon>
    </lineage>
</organism>
<feature type="transmembrane region" description="Helical" evidence="12">
    <location>
        <begin position="399"/>
        <end position="419"/>
    </location>
</feature>
<dbReference type="PROSITE" id="PS51103">
    <property type="entry name" value="PTS_EIIC_TYPE_1"/>
    <property type="match status" value="1"/>
</dbReference>
<keyword evidence="6" id="KW-0598">Phosphotransferase system</keyword>
<evidence type="ECO:0000313" key="15">
    <source>
        <dbReference type="EMBL" id="EFB74847.1"/>
    </source>
</evidence>
<keyword evidence="4" id="KW-0762">Sugar transport</keyword>
<dbReference type="Gene3D" id="3.30.1360.60">
    <property type="entry name" value="Glucose permease domain IIB"/>
    <property type="match status" value="1"/>
</dbReference>
<evidence type="ECO:0000256" key="12">
    <source>
        <dbReference type="SAM" id="Phobius"/>
    </source>
</evidence>
<keyword evidence="8" id="KW-0418">Kinase</keyword>
<dbReference type="InterPro" id="IPR013013">
    <property type="entry name" value="PTS_EIIC_1"/>
</dbReference>
<dbReference type="InterPro" id="IPR036878">
    <property type="entry name" value="Glu_permease_IIB"/>
</dbReference>
<dbReference type="PANTHER" id="PTHR30175:SF1">
    <property type="entry name" value="PTS SYSTEM ARBUTIN-, CELLOBIOSE-, AND SALICIN-SPECIFIC EIIBC COMPONENT-RELATED"/>
    <property type="match status" value="1"/>
</dbReference>
<accession>D1PR00</accession>
<comment type="subcellular location">
    <subcellularLocation>
        <location evidence="1">Cell membrane</location>
        <topology evidence="1">Multi-pass membrane protein</topology>
    </subcellularLocation>
</comment>
<evidence type="ECO:0000256" key="9">
    <source>
        <dbReference type="ARBA" id="ARBA00022989"/>
    </source>
</evidence>
<dbReference type="PANTHER" id="PTHR30175">
    <property type="entry name" value="PHOSPHOTRANSFERASE SYSTEM TRANSPORT PROTEIN"/>
    <property type="match status" value="1"/>
</dbReference>
<dbReference type="GO" id="GO:0015771">
    <property type="term" value="P:trehalose transport"/>
    <property type="evidence" value="ECO:0007669"/>
    <property type="project" value="TreeGrafter"/>
</dbReference>
<dbReference type="EMBL" id="ACBY02000054">
    <property type="protein sequence ID" value="EFB74847.1"/>
    <property type="molecule type" value="Genomic_DNA"/>
</dbReference>